<accession>D8LSI6</accession>
<comment type="similarity">
    <text evidence="1 4">Belongs to the bacterial ribosomal protein bL36 family.</text>
</comment>
<proteinExistence type="inferred from homology"/>
<sequence>MRVRSAVRRICRDCYVVKKKGVVYIRCDKVSTPTRACRRGNNKKKGGGTNAVADSERSPVAKTHPRVTPPPAALGDPLTPWRRTRPGFWLACHGYPRGHRYELLPLGRKPNK</sequence>
<feature type="compositionally biased region" description="Basic residues" evidence="5">
    <location>
        <begin position="36"/>
        <end position="46"/>
    </location>
</feature>
<dbReference type="GO" id="GO:0005840">
    <property type="term" value="C:ribosome"/>
    <property type="evidence" value="ECO:0007669"/>
    <property type="project" value="UniProtKB-KW"/>
</dbReference>
<dbReference type="SUPFAM" id="SSF57840">
    <property type="entry name" value="Ribosomal protein L36"/>
    <property type="match status" value="1"/>
</dbReference>
<evidence type="ECO:0000256" key="5">
    <source>
        <dbReference type="SAM" id="MobiDB-lite"/>
    </source>
</evidence>
<dbReference type="NCBIfam" id="TIGR01022">
    <property type="entry name" value="rpmJ_bact"/>
    <property type="match status" value="1"/>
</dbReference>
<organism evidence="6 7">
    <name type="scientific">Ectocarpus siliculosus</name>
    <name type="common">Brown alga</name>
    <name type="synonym">Conferva siliculosa</name>
    <dbReference type="NCBI Taxonomy" id="2880"/>
    <lineage>
        <taxon>Eukaryota</taxon>
        <taxon>Sar</taxon>
        <taxon>Stramenopiles</taxon>
        <taxon>Ochrophyta</taxon>
        <taxon>PX clade</taxon>
        <taxon>Phaeophyceae</taxon>
        <taxon>Ectocarpales</taxon>
        <taxon>Ectocarpaceae</taxon>
        <taxon>Ectocarpus</taxon>
    </lineage>
</organism>
<feature type="region of interest" description="Disordered" evidence="5">
    <location>
        <begin position="35"/>
        <end position="79"/>
    </location>
</feature>
<evidence type="ECO:0000313" key="6">
    <source>
        <dbReference type="EMBL" id="CBN77823.1"/>
    </source>
</evidence>
<dbReference type="Pfam" id="PF00444">
    <property type="entry name" value="Ribosomal_L36"/>
    <property type="match status" value="1"/>
</dbReference>
<reference evidence="6 7" key="1">
    <citation type="journal article" date="2010" name="Nature">
        <title>The Ectocarpus genome and the independent evolution of multicellularity in brown algae.</title>
        <authorList>
            <person name="Cock J.M."/>
            <person name="Sterck L."/>
            <person name="Rouze P."/>
            <person name="Scornet D."/>
            <person name="Allen A.E."/>
            <person name="Amoutzias G."/>
            <person name="Anthouard V."/>
            <person name="Artiguenave F."/>
            <person name="Aury J.M."/>
            <person name="Badger J.H."/>
            <person name="Beszteri B."/>
            <person name="Billiau K."/>
            <person name="Bonnet E."/>
            <person name="Bothwell J.H."/>
            <person name="Bowler C."/>
            <person name="Boyen C."/>
            <person name="Brownlee C."/>
            <person name="Carrano C.J."/>
            <person name="Charrier B."/>
            <person name="Cho G.Y."/>
            <person name="Coelho S.M."/>
            <person name="Collen J."/>
            <person name="Corre E."/>
            <person name="Da Silva C."/>
            <person name="Delage L."/>
            <person name="Delaroque N."/>
            <person name="Dittami S.M."/>
            <person name="Doulbeau S."/>
            <person name="Elias M."/>
            <person name="Farnham G."/>
            <person name="Gachon C.M."/>
            <person name="Gschloessl B."/>
            <person name="Heesch S."/>
            <person name="Jabbari K."/>
            <person name="Jubin C."/>
            <person name="Kawai H."/>
            <person name="Kimura K."/>
            <person name="Kloareg B."/>
            <person name="Kupper F.C."/>
            <person name="Lang D."/>
            <person name="Le Bail A."/>
            <person name="Leblanc C."/>
            <person name="Lerouge P."/>
            <person name="Lohr M."/>
            <person name="Lopez P.J."/>
            <person name="Martens C."/>
            <person name="Maumus F."/>
            <person name="Michel G."/>
            <person name="Miranda-Saavedra D."/>
            <person name="Morales J."/>
            <person name="Moreau H."/>
            <person name="Motomura T."/>
            <person name="Nagasato C."/>
            <person name="Napoli C.A."/>
            <person name="Nelson D.R."/>
            <person name="Nyvall-Collen P."/>
            <person name="Peters A.F."/>
            <person name="Pommier C."/>
            <person name="Potin P."/>
            <person name="Poulain J."/>
            <person name="Quesneville H."/>
            <person name="Read B."/>
            <person name="Rensing S.A."/>
            <person name="Ritter A."/>
            <person name="Rousvoal S."/>
            <person name="Samanta M."/>
            <person name="Samson G."/>
            <person name="Schroeder D.C."/>
            <person name="Segurens B."/>
            <person name="Strittmatter M."/>
            <person name="Tonon T."/>
            <person name="Tregear J.W."/>
            <person name="Valentin K."/>
            <person name="von Dassow P."/>
            <person name="Yamagishi T."/>
            <person name="Van de Peer Y."/>
            <person name="Wincker P."/>
        </authorList>
    </citation>
    <scope>NUCLEOTIDE SEQUENCE [LARGE SCALE GENOMIC DNA]</scope>
    <source>
        <strain evidence="7">Ec32 / CCAP1310/4</strain>
    </source>
</reference>
<dbReference type="OrthoDB" id="10265903at2759"/>
<dbReference type="EMBL" id="FN649760">
    <property type="protein sequence ID" value="CBN77823.1"/>
    <property type="molecule type" value="Genomic_DNA"/>
</dbReference>
<protein>
    <recommendedName>
        <fullName evidence="4">Ribosomal protein</fullName>
    </recommendedName>
</protein>
<gene>
    <name evidence="6" type="ORF">Esi_0074_0010</name>
</gene>
<dbReference type="AlphaFoldDB" id="D8LSI6"/>
<evidence type="ECO:0000256" key="4">
    <source>
        <dbReference type="RuleBase" id="RU000570"/>
    </source>
</evidence>
<evidence type="ECO:0000313" key="7">
    <source>
        <dbReference type="Proteomes" id="UP000002630"/>
    </source>
</evidence>
<dbReference type="InterPro" id="IPR000473">
    <property type="entry name" value="Ribosomal_bL36"/>
</dbReference>
<dbReference type="GO" id="GO:1990904">
    <property type="term" value="C:ribonucleoprotein complex"/>
    <property type="evidence" value="ECO:0007669"/>
    <property type="project" value="UniProtKB-KW"/>
</dbReference>
<evidence type="ECO:0000256" key="3">
    <source>
        <dbReference type="ARBA" id="ARBA00023274"/>
    </source>
</evidence>
<dbReference type="GO" id="GO:0003735">
    <property type="term" value="F:structural constituent of ribosome"/>
    <property type="evidence" value="ECO:0007669"/>
    <property type="project" value="InterPro"/>
</dbReference>
<evidence type="ECO:0000256" key="2">
    <source>
        <dbReference type="ARBA" id="ARBA00022980"/>
    </source>
</evidence>
<dbReference type="InParanoid" id="D8LSI6"/>
<name>D8LSI6_ECTSI</name>
<dbReference type="Proteomes" id="UP000002630">
    <property type="component" value="Unassembled WGS sequence"/>
</dbReference>
<dbReference type="GO" id="GO:0006412">
    <property type="term" value="P:translation"/>
    <property type="evidence" value="ECO:0007669"/>
    <property type="project" value="InterPro"/>
</dbReference>
<keyword evidence="3 4" id="KW-0687">Ribonucleoprotein</keyword>
<evidence type="ECO:0000256" key="1">
    <source>
        <dbReference type="ARBA" id="ARBA00007645"/>
    </source>
</evidence>
<dbReference type="InterPro" id="IPR035977">
    <property type="entry name" value="Ribosomal_bL36_sp"/>
</dbReference>
<keyword evidence="2 4" id="KW-0689">Ribosomal protein</keyword>
<keyword evidence="7" id="KW-1185">Reference proteome</keyword>